<name>A0A1I6H097_9RHOB</name>
<dbReference type="AlphaFoldDB" id="A0A1I6H097"/>
<keyword evidence="2" id="KW-1185">Reference proteome</keyword>
<reference evidence="2" key="1">
    <citation type="submission" date="2016-10" db="EMBL/GenBank/DDBJ databases">
        <authorList>
            <person name="Varghese N."/>
            <person name="Submissions S."/>
        </authorList>
    </citation>
    <scope>NUCLEOTIDE SEQUENCE [LARGE SCALE GENOMIC DNA]</scope>
    <source>
        <strain evidence="2">DSM 26921</strain>
    </source>
</reference>
<dbReference type="InterPro" id="IPR043128">
    <property type="entry name" value="Rev_trsase/Diguanyl_cyclase"/>
</dbReference>
<sequence length="491" mass="54083">MFLYFEGVNHAETLYDTDDISTIRGSSIQLEDLGPKMKAACAPLNPQLLSFGASKALLYIDAPRTALEQAGQDAVQRAEWQPFSITWGIGDSDAQAIAAARIRQFQSWTFPPPDPAAAAVQDALDQTRPATILDIHGSGEKRMLSPATSARRENGKKNRRNLFTDAQKFAPPQSFEDITADPPPDIPQMVRGKLAVIYADGAGGGKLRKAVGDDLLFSKDIAKHRAALAAAVESWMLARGPYGCRTQNGKTVPRFDTLLWGGDDMTFILPAWLALPFIGFFFEQIENWTFMTKTQGEQHLRHRLSCVIAGQKTPIRQFRTLARNGDSLLKRAVKNTLDDAPQSAFSIDIFESSALPFDGLLAYRRQLYSPTYEPKDDFFLPPDATKLTDFCADVLRADDEGVLSVTQIHGALESLRRGQGDDPSSLTVASSKGDNRTRELVTSYYERVKGSPPPFDAIIAAFSDQPRRFSMLLAQAAQLHPYAVAARKALQ</sequence>
<dbReference type="STRING" id="670154.SAMN04488002_2249"/>
<dbReference type="Gene3D" id="3.30.70.270">
    <property type="match status" value="1"/>
</dbReference>
<proteinExistence type="predicted"/>
<accession>A0A1I6H097</accession>
<protein>
    <submittedName>
        <fullName evidence="1">Uncharacterized protein</fullName>
    </submittedName>
</protein>
<evidence type="ECO:0000313" key="2">
    <source>
        <dbReference type="Proteomes" id="UP000199658"/>
    </source>
</evidence>
<dbReference type="EMBL" id="FOYO01000001">
    <property type="protein sequence ID" value="SFR47883.1"/>
    <property type="molecule type" value="Genomic_DNA"/>
</dbReference>
<dbReference type="RefSeq" id="WP_090216740.1">
    <property type="nucleotide sequence ID" value="NZ_FOYO01000001.1"/>
</dbReference>
<organism evidence="1 2">
    <name type="scientific">Litoreibacter janthinus</name>
    <dbReference type="NCBI Taxonomy" id="670154"/>
    <lineage>
        <taxon>Bacteria</taxon>
        <taxon>Pseudomonadati</taxon>
        <taxon>Pseudomonadota</taxon>
        <taxon>Alphaproteobacteria</taxon>
        <taxon>Rhodobacterales</taxon>
        <taxon>Roseobacteraceae</taxon>
        <taxon>Litoreibacter</taxon>
    </lineage>
</organism>
<dbReference type="Proteomes" id="UP000199658">
    <property type="component" value="Unassembled WGS sequence"/>
</dbReference>
<gene>
    <name evidence="1" type="ORF">SAMN04488002_2249</name>
</gene>
<evidence type="ECO:0000313" key="1">
    <source>
        <dbReference type="EMBL" id="SFR47883.1"/>
    </source>
</evidence>